<evidence type="ECO:0000259" key="1">
    <source>
        <dbReference type="Pfam" id="PF02741"/>
    </source>
</evidence>
<dbReference type="InterPro" id="IPR002770">
    <property type="entry name" value="ForMFR_H4MPT_ForTrfase_C"/>
</dbReference>
<dbReference type="GO" id="GO:0016740">
    <property type="term" value="F:transferase activity"/>
    <property type="evidence" value="ECO:0007669"/>
    <property type="project" value="InterPro"/>
</dbReference>
<sequence>MAAGIRAAALEGIALISAGNYGGNLGKVRYPLYEILETEKEV</sequence>
<dbReference type="InterPro" id="IPR023447">
    <property type="entry name" value="ForMFR_H4MPT_ForTrfase_fd-like"/>
</dbReference>
<comment type="caution">
    <text evidence="2">The sequence shown here is derived from an EMBL/GenBank/DDBJ whole genome shotgun (WGS) entry which is preliminary data.</text>
</comment>
<protein>
    <recommendedName>
        <fullName evidence="1">Formylmethanofuran: tetrahydromethanopterin formyltransferase Ftr C-terminal domain-containing protein</fullName>
    </recommendedName>
</protein>
<feature type="domain" description="Formylmethanofuran: tetrahydromethanopterin formyltransferase Ftr C-terminal" evidence="1">
    <location>
        <begin position="1"/>
        <end position="35"/>
    </location>
</feature>
<accession>A0A644Z1M8</accession>
<dbReference type="GO" id="GO:0006730">
    <property type="term" value="P:one-carbon metabolic process"/>
    <property type="evidence" value="ECO:0007669"/>
    <property type="project" value="InterPro"/>
</dbReference>
<dbReference type="Pfam" id="PF02741">
    <property type="entry name" value="FTR_C"/>
    <property type="match status" value="1"/>
</dbReference>
<dbReference type="EMBL" id="VSSQ01006262">
    <property type="protein sequence ID" value="MPM32084.1"/>
    <property type="molecule type" value="Genomic_DNA"/>
</dbReference>
<name>A0A644Z1M8_9ZZZZ</name>
<dbReference type="Gene3D" id="3.30.70.520">
    <property type="match status" value="1"/>
</dbReference>
<proteinExistence type="predicted"/>
<reference evidence="2" key="1">
    <citation type="submission" date="2019-08" db="EMBL/GenBank/DDBJ databases">
        <authorList>
            <person name="Kucharzyk K."/>
            <person name="Murdoch R.W."/>
            <person name="Higgins S."/>
            <person name="Loffler F."/>
        </authorList>
    </citation>
    <scope>NUCLEOTIDE SEQUENCE</scope>
</reference>
<gene>
    <name evidence="2" type="ORF">SDC9_78643</name>
</gene>
<evidence type="ECO:0000313" key="2">
    <source>
        <dbReference type="EMBL" id="MPM32084.1"/>
    </source>
</evidence>
<dbReference type="SUPFAM" id="SSF55112">
    <property type="entry name" value="Formylmethanofuran:tetrahydromethanopterin formyltransferase"/>
    <property type="match status" value="1"/>
</dbReference>
<organism evidence="2">
    <name type="scientific">bioreactor metagenome</name>
    <dbReference type="NCBI Taxonomy" id="1076179"/>
    <lineage>
        <taxon>unclassified sequences</taxon>
        <taxon>metagenomes</taxon>
        <taxon>ecological metagenomes</taxon>
    </lineage>
</organism>
<dbReference type="AlphaFoldDB" id="A0A644Z1M8"/>